<dbReference type="GO" id="GO:0006310">
    <property type="term" value="P:DNA recombination"/>
    <property type="evidence" value="ECO:0007669"/>
    <property type="project" value="TreeGrafter"/>
</dbReference>
<dbReference type="EC" id="3.6.4.12" evidence="5"/>
<dbReference type="GO" id="GO:0006270">
    <property type="term" value="P:DNA replication initiation"/>
    <property type="evidence" value="ECO:0007669"/>
    <property type="project" value="TreeGrafter"/>
</dbReference>
<evidence type="ECO:0000256" key="2">
    <source>
        <dbReference type="ARBA" id="ARBA00022840"/>
    </source>
</evidence>
<dbReference type="Pfam" id="PF04851">
    <property type="entry name" value="ResIII"/>
    <property type="match status" value="1"/>
</dbReference>
<organism evidence="5 6">
    <name type="scientific">Peribacillus simplex</name>
    <dbReference type="NCBI Taxonomy" id="1478"/>
    <lineage>
        <taxon>Bacteria</taxon>
        <taxon>Bacillati</taxon>
        <taxon>Bacillota</taxon>
        <taxon>Bacilli</taxon>
        <taxon>Bacillales</taxon>
        <taxon>Bacillaceae</taxon>
        <taxon>Peribacillus</taxon>
    </lineage>
</organism>
<evidence type="ECO:0000313" key="6">
    <source>
        <dbReference type="Proteomes" id="UP000789326"/>
    </source>
</evidence>
<keyword evidence="2" id="KW-0067">ATP-binding</keyword>
<evidence type="ECO:0000256" key="1">
    <source>
        <dbReference type="ARBA" id="ARBA00022741"/>
    </source>
</evidence>
<dbReference type="PROSITE" id="PS51192">
    <property type="entry name" value="HELICASE_ATP_BIND_1"/>
    <property type="match status" value="1"/>
</dbReference>
<dbReference type="PANTHER" id="PTHR30580:SF1">
    <property type="entry name" value="COMF OPERON PROTEIN 1"/>
    <property type="match status" value="1"/>
</dbReference>
<comment type="caution">
    <text evidence="5">The sequence shown here is derived from an EMBL/GenBank/DDBJ whole genome shotgun (WGS) entry which is preliminary data.</text>
</comment>
<dbReference type="InterPro" id="IPR027417">
    <property type="entry name" value="P-loop_NTPase"/>
</dbReference>
<accession>A0A9W4KV25</accession>
<sequence>MKNMSISPLYSPELQNHLTGKHLLAFEIPFSQELLAEHLKNGYVSETCGVQSGNGSYNCVRCGNKDQTLFYTFPCKICNQDCTYCRSCIMMGRVSECAKLYRWTGPGIHFTTPDNVMRWAGILSAGQQNASDCVVEAVNGKDEFLVWAVCGAGKTEVLFSAIEAALHAGKRICLATPRTDVVLELSPRLKKAFPAIDVMTLYAGSADRHGFSPLTVATTHQLFRFIEAFDVIIVDEVDAFPYSIDDSLHYAVHKSKKVSAATIYLTATPSKRMQRLYRSGKLKAVIIPARYHRQPIPVPGMKWSGNWKKLFLQQKIPPAINGWVSERLKQNIPFLLFFPSIQVMEQAIPLFKRLSPKLSIVHSRHPDRKEKVMALRNGMIPGLLTTTIMERGVTIDRLEVAVIGAEHEVFSESALVQIAGRVGRSFANPAGTITFFHFGKSKAMVEAVHHIQIMNKDAMKRGLLDE</sequence>
<dbReference type="Gene3D" id="3.40.50.300">
    <property type="entry name" value="P-loop containing nucleotide triphosphate hydrolases"/>
    <property type="match status" value="2"/>
</dbReference>
<dbReference type="GO" id="GO:0016787">
    <property type="term" value="F:hydrolase activity"/>
    <property type="evidence" value="ECO:0007669"/>
    <property type="project" value="UniProtKB-KW"/>
</dbReference>
<dbReference type="GO" id="GO:0003677">
    <property type="term" value="F:DNA binding"/>
    <property type="evidence" value="ECO:0007669"/>
    <property type="project" value="UniProtKB-KW"/>
</dbReference>
<keyword evidence="5" id="KW-0378">Hydrolase</keyword>
<dbReference type="AlphaFoldDB" id="A0A9W4KV25"/>
<dbReference type="SMART" id="SM00487">
    <property type="entry name" value="DEXDc"/>
    <property type="match status" value="1"/>
</dbReference>
<dbReference type="InterPro" id="IPR006935">
    <property type="entry name" value="Helicase/UvrB_N"/>
</dbReference>
<dbReference type="SMART" id="SM00490">
    <property type="entry name" value="HELICc"/>
    <property type="match status" value="1"/>
</dbReference>
<reference evidence="5" key="1">
    <citation type="submission" date="2021-11" db="EMBL/GenBank/DDBJ databases">
        <authorList>
            <person name="Bulgarelli D."/>
        </authorList>
    </citation>
    <scope>NUCLEOTIDE SEQUENCE</scope>
    <source>
        <strain evidence="5">Bi133</strain>
    </source>
</reference>
<dbReference type="GO" id="GO:0043138">
    <property type="term" value="F:3'-5' DNA helicase activity"/>
    <property type="evidence" value="ECO:0007669"/>
    <property type="project" value="TreeGrafter"/>
</dbReference>
<proteinExistence type="predicted"/>
<dbReference type="PANTHER" id="PTHR30580">
    <property type="entry name" value="PRIMOSOMAL PROTEIN N"/>
    <property type="match status" value="1"/>
</dbReference>
<keyword evidence="3" id="KW-0238">DNA-binding</keyword>
<dbReference type="InterPro" id="IPR001650">
    <property type="entry name" value="Helicase_C-like"/>
</dbReference>
<dbReference type="Proteomes" id="UP000789326">
    <property type="component" value="Unassembled WGS sequence"/>
</dbReference>
<feature type="domain" description="Helicase ATP-binding" evidence="4">
    <location>
        <begin position="135"/>
        <end position="287"/>
    </location>
</feature>
<gene>
    <name evidence="5" type="primary">comFA</name>
    <name evidence="5" type="ORF">SRABI133_02066</name>
</gene>
<dbReference type="GO" id="GO:0005524">
    <property type="term" value="F:ATP binding"/>
    <property type="evidence" value="ECO:0007669"/>
    <property type="project" value="UniProtKB-KW"/>
</dbReference>
<dbReference type="GO" id="GO:0006302">
    <property type="term" value="P:double-strand break repair"/>
    <property type="evidence" value="ECO:0007669"/>
    <property type="project" value="TreeGrafter"/>
</dbReference>
<dbReference type="EMBL" id="CAKKMG010000021">
    <property type="protein sequence ID" value="CAH0207040.1"/>
    <property type="molecule type" value="Genomic_DNA"/>
</dbReference>
<protein>
    <submittedName>
        <fullName evidence="5">ComF operon protein 1</fullName>
        <ecNumber evidence="5">3.6.4.12</ecNumber>
    </submittedName>
</protein>
<evidence type="ECO:0000256" key="3">
    <source>
        <dbReference type="ARBA" id="ARBA00023125"/>
    </source>
</evidence>
<keyword evidence="1" id="KW-0547">Nucleotide-binding</keyword>
<dbReference type="Pfam" id="PF00271">
    <property type="entry name" value="Helicase_C"/>
    <property type="match status" value="1"/>
</dbReference>
<dbReference type="SUPFAM" id="SSF52540">
    <property type="entry name" value="P-loop containing nucleoside triphosphate hydrolases"/>
    <property type="match status" value="1"/>
</dbReference>
<dbReference type="FunFam" id="3.40.50.300:FF:001736">
    <property type="entry name" value="COMF operon protein 1"/>
    <property type="match status" value="1"/>
</dbReference>
<name>A0A9W4KV25_9BACI</name>
<evidence type="ECO:0000313" key="5">
    <source>
        <dbReference type="EMBL" id="CAH0207040.1"/>
    </source>
</evidence>
<dbReference type="InterPro" id="IPR014001">
    <property type="entry name" value="Helicase_ATP-bd"/>
</dbReference>
<evidence type="ECO:0000259" key="4">
    <source>
        <dbReference type="PROSITE" id="PS51192"/>
    </source>
</evidence>